<sequence length="139" mass="15447">MTTTSVPVLKPQGLSFEKQSRASPAPPACTSVGSTFVIQTTVEAELLAQITALWQDMARLQEHNNLLSSKVDETQQLLNHQHVQNIQTTKSSQSLQTRSRQKKGKKEAKAKPAPSKRLVVLAPKDKPHLPKKVYFDGRH</sequence>
<reference evidence="4" key="2">
    <citation type="journal article" date="2020" name="Plant J.">
        <title>Transposons played a major role in the diversification between the closely related almond and peach genomes: results from the almond genome sequence.</title>
        <authorList>
            <person name="Alioto T."/>
            <person name="Alexiou K.G."/>
            <person name="Bardil A."/>
            <person name="Barteri F."/>
            <person name="Castanera R."/>
            <person name="Cruz F."/>
            <person name="Dhingra A."/>
            <person name="Duval H."/>
            <person name="Fernandez I Marti A."/>
            <person name="Frias L."/>
            <person name="Galan B."/>
            <person name="Garcia J.L."/>
            <person name="Howad W."/>
            <person name="Gomez-Garrido J."/>
            <person name="Gut M."/>
            <person name="Julca I."/>
            <person name="Morata J."/>
            <person name="Puigdomenech P."/>
            <person name="Ribeca P."/>
            <person name="Rubio Cabetas M.J."/>
            <person name="Vlasova A."/>
            <person name="Wirthensohn M."/>
            <person name="Garcia-Mas J."/>
            <person name="Gabaldon T."/>
            <person name="Casacuberta J.M."/>
            <person name="Arus P."/>
        </authorList>
    </citation>
    <scope>NUCLEOTIDE SEQUENCE [LARGE SCALE GENOMIC DNA]</scope>
    <source>
        <strain evidence="4">cv. Texas</strain>
    </source>
</reference>
<evidence type="ECO:0000313" key="2">
    <source>
        <dbReference type="EMBL" id="KAI5335193.1"/>
    </source>
</evidence>
<feature type="compositionally biased region" description="Polar residues" evidence="1">
    <location>
        <begin position="79"/>
        <end position="98"/>
    </location>
</feature>
<name>A0A5E4FKC1_PRUDU</name>
<feature type="compositionally biased region" description="Basic residues" evidence="1">
    <location>
        <begin position="99"/>
        <end position="108"/>
    </location>
</feature>
<protein>
    <submittedName>
        <fullName evidence="3">PREDICTED: LOC110746824 partial</fullName>
    </submittedName>
</protein>
<evidence type="ECO:0000313" key="4">
    <source>
        <dbReference type="Proteomes" id="UP000327085"/>
    </source>
</evidence>
<evidence type="ECO:0000256" key="1">
    <source>
        <dbReference type="SAM" id="MobiDB-lite"/>
    </source>
</evidence>
<dbReference type="Proteomes" id="UP000327085">
    <property type="component" value="Chromosome 4"/>
</dbReference>
<feature type="compositionally biased region" description="Basic and acidic residues" evidence="1">
    <location>
        <begin position="123"/>
        <end position="139"/>
    </location>
</feature>
<dbReference type="Proteomes" id="UP001054821">
    <property type="component" value="Chromosome 4"/>
</dbReference>
<evidence type="ECO:0000313" key="5">
    <source>
        <dbReference type="Proteomes" id="UP001054821"/>
    </source>
</evidence>
<keyword evidence="5" id="KW-1185">Reference proteome</keyword>
<gene>
    <name evidence="3" type="ORF">ALMOND_2B031921</name>
    <name evidence="2" type="ORF">L3X38_025326</name>
</gene>
<organism evidence="3 4">
    <name type="scientific">Prunus dulcis</name>
    <name type="common">Almond</name>
    <name type="synonym">Amygdalus dulcis</name>
    <dbReference type="NCBI Taxonomy" id="3755"/>
    <lineage>
        <taxon>Eukaryota</taxon>
        <taxon>Viridiplantae</taxon>
        <taxon>Streptophyta</taxon>
        <taxon>Embryophyta</taxon>
        <taxon>Tracheophyta</taxon>
        <taxon>Spermatophyta</taxon>
        <taxon>Magnoliopsida</taxon>
        <taxon>eudicotyledons</taxon>
        <taxon>Gunneridae</taxon>
        <taxon>Pentapetalae</taxon>
        <taxon>rosids</taxon>
        <taxon>fabids</taxon>
        <taxon>Rosales</taxon>
        <taxon>Rosaceae</taxon>
        <taxon>Amygdaloideae</taxon>
        <taxon>Amygdaleae</taxon>
        <taxon>Prunus</taxon>
    </lineage>
</organism>
<accession>A0A5E4FKC1</accession>
<dbReference type="EMBL" id="CABIKO010000145">
    <property type="protein sequence ID" value="VVA28553.1"/>
    <property type="molecule type" value="Genomic_DNA"/>
</dbReference>
<feature type="region of interest" description="Disordered" evidence="1">
    <location>
        <begin position="79"/>
        <end position="139"/>
    </location>
</feature>
<reference evidence="3" key="1">
    <citation type="submission" date="2019-07" db="EMBL/GenBank/DDBJ databases">
        <authorList>
            <person name="Alioto T."/>
            <person name="Alioto T."/>
            <person name="Gomez Garrido J."/>
        </authorList>
    </citation>
    <scope>NUCLEOTIDE SEQUENCE</scope>
</reference>
<reference evidence="2 5" key="3">
    <citation type="journal article" date="2022" name="G3 (Bethesda)">
        <title>Whole-genome sequence and methylome profiling of the almond [Prunus dulcis (Mill.) D.A. Webb] cultivar 'Nonpareil'.</title>
        <authorList>
            <person name="D'Amico-Willman K.M."/>
            <person name="Ouma W.Z."/>
            <person name="Meulia T."/>
            <person name="Sideli G.M."/>
            <person name="Gradziel T.M."/>
            <person name="Fresnedo-Ramirez J."/>
        </authorList>
    </citation>
    <scope>NUCLEOTIDE SEQUENCE [LARGE SCALE GENOMIC DNA]</scope>
    <source>
        <strain evidence="2">Clone GOH B32 T37-40</strain>
    </source>
</reference>
<dbReference type="InParanoid" id="A0A5E4FKC1"/>
<dbReference type="AlphaFoldDB" id="A0A5E4FKC1"/>
<proteinExistence type="predicted"/>
<dbReference type="EMBL" id="JAJFAZ020000004">
    <property type="protein sequence ID" value="KAI5335193.1"/>
    <property type="molecule type" value="Genomic_DNA"/>
</dbReference>
<feature type="region of interest" description="Disordered" evidence="1">
    <location>
        <begin position="1"/>
        <end position="27"/>
    </location>
</feature>
<dbReference type="Gramene" id="VVA28553">
    <property type="protein sequence ID" value="VVA28553"/>
    <property type="gene ID" value="Prudul26B031921"/>
</dbReference>
<evidence type="ECO:0000313" key="3">
    <source>
        <dbReference type="EMBL" id="VVA28553.1"/>
    </source>
</evidence>